<comment type="caution">
    <text evidence="3">The sequence shown here is derived from an EMBL/GenBank/DDBJ whole genome shotgun (WGS) entry which is preliminary data.</text>
</comment>
<dbReference type="Pfam" id="PF00646">
    <property type="entry name" value="F-box"/>
    <property type="match status" value="2"/>
</dbReference>
<dbReference type="SMART" id="SM00256">
    <property type="entry name" value="FBOX"/>
    <property type="match status" value="2"/>
</dbReference>
<proteinExistence type="predicted"/>
<dbReference type="InterPro" id="IPR001810">
    <property type="entry name" value="F-box_dom"/>
</dbReference>
<dbReference type="EMBL" id="JAEFBK010000006">
    <property type="protein sequence ID" value="KAG7594316.1"/>
    <property type="molecule type" value="Genomic_DNA"/>
</dbReference>
<name>A0A8T2C7R0_9BRAS</name>
<dbReference type="CDD" id="cd22157">
    <property type="entry name" value="F-box_AtFBW1-like"/>
    <property type="match status" value="2"/>
</dbReference>
<feature type="region of interest" description="Disordered" evidence="1">
    <location>
        <begin position="1"/>
        <end position="22"/>
    </location>
</feature>
<dbReference type="NCBIfam" id="TIGR01640">
    <property type="entry name" value="F_box_assoc_1"/>
    <property type="match status" value="2"/>
</dbReference>
<dbReference type="PROSITE" id="PS50181">
    <property type="entry name" value="FBOX"/>
    <property type="match status" value="1"/>
</dbReference>
<dbReference type="AlphaFoldDB" id="A0A8T2C7R0"/>
<evidence type="ECO:0000313" key="4">
    <source>
        <dbReference type="Proteomes" id="UP000694240"/>
    </source>
</evidence>
<dbReference type="PANTHER" id="PTHR31111:SF120">
    <property type="entry name" value="F-BOX DOMAIN-CONTAINING PROTEIN"/>
    <property type="match status" value="1"/>
</dbReference>
<feature type="compositionally biased region" description="Low complexity" evidence="1">
    <location>
        <begin position="10"/>
        <end position="22"/>
    </location>
</feature>
<dbReference type="InterPro" id="IPR013187">
    <property type="entry name" value="F-box-assoc_dom_typ3"/>
</dbReference>
<dbReference type="PANTHER" id="PTHR31111">
    <property type="entry name" value="BNAA05G37150D PROTEIN-RELATED"/>
    <property type="match status" value="1"/>
</dbReference>
<accession>A0A8T2C7R0</accession>
<dbReference type="Proteomes" id="UP000694240">
    <property type="component" value="Chromosome 6"/>
</dbReference>
<dbReference type="Pfam" id="PF08268">
    <property type="entry name" value="FBA_3"/>
    <property type="match status" value="3"/>
</dbReference>
<evidence type="ECO:0000313" key="3">
    <source>
        <dbReference type="EMBL" id="KAG7594316.1"/>
    </source>
</evidence>
<feature type="domain" description="F-box" evidence="2">
    <location>
        <begin position="421"/>
        <end position="467"/>
    </location>
</feature>
<keyword evidence="4" id="KW-1185">Reference proteome</keyword>
<dbReference type="InterPro" id="IPR017451">
    <property type="entry name" value="F-box-assoc_interact_dom"/>
</dbReference>
<protein>
    <submittedName>
        <fullName evidence="3">F-box associated interaction domain</fullName>
    </submittedName>
</protein>
<gene>
    <name evidence="3" type="ORF">ISN45_Aa01g030780</name>
</gene>
<reference evidence="3 4" key="1">
    <citation type="submission" date="2020-12" db="EMBL/GenBank/DDBJ databases">
        <title>Concerted genomic and epigenomic changes stabilize Arabidopsis allopolyploids.</title>
        <authorList>
            <person name="Chen Z."/>
        </authorList>
    </citation>
    <scope>NUCLEOTIDE SEQUENCE [LARGE SCALE GENOMIC DNA]</scope>
    <source>
        <strain evidence="3">Allo738</strain>
        <tissue evidence="3">Leaf</tissue>
    </source>
</reference>
<sequence>MDRRKIVRRNTQSSTSTNVEENENTNTFPIDLIIEILSRLSSKSIAICCCVSKQWSSLLRRPDFTELYLTSSSSRPRLLFAVEFDSKWHFFSSPQPRNLDEHVSVVVTDYHMGFSGDWYKEICLSANGLFYLNDKQMLKGKIDRVPVICNPSTGQHLLLPKVRAKNVDLRSFFGYDPIEKQFKVLCMTVTIYRRQTSSKEHQVLTLGKGKLSWRKIECLIPHYPNKQSKGICINGVLYYIARSNMTTLIACFDVRSEKFRFIEMENSSKLRCISSLINYKGKLGVRVYVLGSDDELLVLDDSKNDQWSKQIFFLPNTTHEVIKSIWATDEGEIVWVLSRWTRPFYIFYYNVEKKSVRRVEVKGIEEKLLIGIEDRPEEHFTFIDHVENVMFMAKFAMNRQKNDSMDRRKIVRRNTQASTSTYVRETLPVDLIIEILSRLPAKSIAICRCVSKQWDSLLASQDFVESFLKSSLSRPLIWFTCRFDSKWRYFSSPQPQKFGDNLSVVATKYHMGSYENWYMLSCQSVHGFTYLSYLSKGMTDRTRVICNPCTRQLITLPKLGPEHICLQSFLTYDPIEKQFKVLCRTVVYKQQQRPSNKNQVLTLGTGELLWRNIECPFLYHPSPGNNEICINGVLYFKGWISNSMKIVCFDVSSEEFSFIKIEESHIVTLINYKGKLGVLVYFNNGSCCRAEVWVLDDTKKVKWSKHMFVLPNSGLREVKSMWATGTGELVWASRSRSHPVYVYYYNLERQSVKRFEIKGMESTGVYLIVHGIRRAEVWVLDDTKNDNWSKHNFVLPNSCPGVQSMWATSTGELVWASSRRWTHPFYVVYYNLERKSFTRVEIKGMENKVSTGKDRYEGVFTFTNHVENLMVLPFDKKTGLIQDTDANRVIEEISTSKGCHFGLKNRLTQTAYASSSNALYHEILQELREKDARIEALEKTSKMILAQNDEIKWQNEENARQNVENMKLIEMMRRRLGDF</sequence>
<organism evidence="3 4">
    <name type="scientific">Arabidopsis thaliana x Arabidopsis arenosa</name>
    <dbReference type="NCBI Taxonomy" id="1240361"/>
    <lineage>
        <taxon>Eukaryota</taxon>
        <taxon>Viridiplantae</taxon>
        <taxon>Streptophyta</taxon>
        <taxon>Embryophyta</taxon>
        <taxon>Tracheophyta</taxon>
        <taxon>Spermatophyta</taxon>
        <taxon>Magnoliopsida</taxon>
        <taxon>eudicotyledons</taxon>
        <taxon>Gunneridae</taxon>
        <taxon>Pentapetalae</taxon>
        <taxon>rosids</taxon>
        <taxon>malvids</taxon>
        <taxon>Brassicales</taxon>
        <taxon>Brassicaceae</taxon>
        <taxon>Camelineae</taxon>
        <taxon>Arabidopsis</taxon>
    </lineage>
</organism>
<evidence type="ECO:0000256" key="1">
    <source>
        <dbReference type="SAM" id="MobiDB-lite"/>
    </source>
</evidence>
<evidence type="ECO:0000259" key="2">
    <source>
        <dbReference type="PROSITE" id="PS50181"/>
    </source>
</evidence>